<accession>A0A7X2YZ55</accession>
<dbReference type="EMBL" id="WNZW01000001">
    <property type="protein sequence ID" value="MUG43759.1"/>
    <property type="molecule type" value="Genomic_DNA"/>
</dbReference>
<dbReference type="InterPro" id="IPR036163">
    <property type="entry name" value="HMA_dom_sf"/>
</dbReference>
<dbReference type="Pfam" id="PF00403">
    <property type="entry name" value="HMA"/>
    <property type="match status" value="1"/>
</dbReference>
<evidence type="ECO:0000256" key="1">
    <source>
        <dbReference type="ARBA" id="ARBA00022723"/>
    </source>
</evidence>
<evidence type="ECO:0000313" key="3">
    <source>
        <dbReference type="EMBL" id="GIP56962.1"/>
    </source>
</evidence>
<dbReference type="Proteomes" id="UP000681290">
    <property type="component" value="Unassembled WGS sequence"/>
</dbReference>
<evidence type="ECO:0000313" key="5">
    <source>
        <dbReference type="Proteomes" id="UP000447876"/>
    </source>
</evidence>
<feature type="domain" description="HMA" evidence="2">
    <location>
        <begin position="2"/>
        <end position="68"/>
    </location>
</feature>
<dbReference type="Gene3D" id="3.30.70.100">
    <property type="match status" value="1"/>
</dbReference>
<dbReference type="CDD" id="cd00371">
    <property type="entry name" value="HMA"/>
    <property type="match status" value="1"/>
</dbReference>
<dbReference type="InterPro" id="IPR006121">
    <property type="entry name" value="HMA_dom"/>
</dbReference>
<evidence type="ECO:0000313" key="4">
    <source>
        <dbReference type="EMBL" id="MUG43759.1"/>
    </source>
</evidence>
<dbReference type="AlphaFoldDB" id="A0A7X2YZ55"/>
<evidence type="ECO:0000313" key="6">
    <source>
        <dbReference type="Proteomes" id="UP000681290"/>
    </source>
</evidence>
<dbReference type="SUPFAM" id="SSF55008">
    <property type="entry name" value="HMA, heavy metal-associated domain"/>
    <property type="match status" value="1"/>
</dbReference>
<evidence type="ECO:0000259" key="2">
    <source>
        <dbReference type="PROSITE" id="PS50846"/>
    </source>
</evidence>
<dbReference type="GO" id="GO:0046872">
    <property type="term" value="F:metal ion binding"/>
    <property type="evidence" value="ECO:0007669"/>
    <property type="project" value="UniProtKB-KW"/>
</dbReference>
<keyword evidence="1" id="KW-0479">Metal-binding</keyword>
<dbReference type="RefSeq" id="WP_155609220.1">
    <property type="nucleotide sequence ID" value="NZ_BOSM01000001.1"/>
</dbReference>
<dbReference type="PROSITE" id="PS50846">
    <property type="entry name" value="HMA_2"/>
    <property type="match status" value="1"/>
</dbReference>
<dbReference type="Proteomes" id="UP000447876">
    <property type="component" value="Unassembled WGS sequence"/>
</dbReference>
<protein>
    <submittedName>
        <fullName evidence="3 4">Metal-binding protein</fullName>
    </submittedName>
</protein>
<dbReference type="PROSITE" id="PS01047">
    <property type="entry name" value="HMA_1"/>
    <property type="match status" value="1"/>
</dbReference>
<proteinExistence type="predicted"/>
<keyword evidence="6" id="KW-1185">Reference proteome</keyword>
<dbReference type="EMBL" id="BOSM01000001">
    <property type="protein sequence ID" value="GIP56962.1"/>
    <property type="molecule type" value="Genomic_DNA"/>
</dbReference>
<reference evidence="4 5" key="1">
    <citation type="submission" date="2019-11" db="EMBL/GenBank/DDBJ databases">
        <title>Draft genome sequences of five Paenibacillus species of dairy origin.</title>
        <authorList>
            <person name="Olajide A.M."/>
            <person name="Chen S."/>
            <person name="Lapointe G."/>
        </authorList>
    </citation>
    <scope>NUCLEOTIDE SEQUENCE [LARGE SCALE GENOMIC DNA]</scope>
    <source>
        <strain evidence="4 5">12CR55</strain>
    </source>
</reference>
<dbReference type="InterPro" id="IPR017969">
    <property type="entry name" value="Heavy-metal-associated_CS"/>
</dbReference>
<sequence length="71" mass="8117">MTTKLYQLKTFSCPSCIAKIEKMLMKTKGIRSAEVLFNSSRVRVSFEEKEVGSQEIKNLIEKLGYQVIGEK</sequence>
<dbReference type="FunFam" id="3.30.70.100:FF:000001">
    <property type="entry name" value="ATPase copper transporting beta"/>
    <property type="match status" value="1"/>
</dbReference>
<organism evidence="4 5">
    <name type="scientific">Paenibacillus woosongensis</name>
    <dbReference type="NCBI Taxonomy" id="307580"/>
    <lineage>
        <taxon>Bacteria</taxon>
        <taxon>Bacillati</taxon>
        <taxon>Bacillota</taxon>
        <taxon>Bacilli</taxon>
        <taxon>Bacillales</taxon>
        <taxon>Paenibacillaceae</taxon>
        <taxon>Paenibacillus</taxon>
    </lineage>
</organism>
<dbReference type="OrthoDB" id="2721717at2"/>
<gene>
    <name evidence="4" type="ORF">GNP95_01895</name>
    <name evidence="3" type="ORF">J15TS10_07760</name>
</gene>
<name>A0A7X2YZ55_9BACL</name>
<comment type="caution">
    <text evidence="4">The sequence shown here is derived from an EMBL/GenBank/DDBJ whole genome shotgun (WGS) entry which is preliminary data.</text>
</comment>
<reference evidence="3 6" key="2">
    <citation type="submission" date="2021-03" db="EMBL/GenBank/DDBJ databases">
        <title>Antimicrobial resistance genes in bacteria isolated from Japanese honey, and their potential for conferring macrolide and lincosamide resistance in the American foulbrood pathogen Paenibacillus larvae.</title>
        <authorList>
            <person name="Okamoto M."/>
            <person name="Kumagai M."/>
            <person name="Kanamori H."/>
            <person name="Takamatsu D."/>
        </authorList>
    </citation>
    <scope>NUCLEOTIDE SEQUENCE [LARGE SCALE GENOMIC DNA]</scope>
    <source>
        <strain evidence="3 6">J15TS10</strain>
    </source>
</reference>